<dbReference type="STRING" id="230819.A0A5C3KY18"/>
<dbReference type="InterPro" id="IPR050955">
    <property type="entry name" value="Plant_Biomass_Hydrol_Est"/>
</dbReference>
<dbReference type="Proteomes" id="UP000307440">
    <property type="component" value="Unassembled WGS sequence"/>
</dbReference>
<dbReference type="GO" id="GO:0008236">
    <property type="term" value="F:serine-type peptidase activity"/>
    <property type="evidence" value="ECO:0007669"/>
    <property type="project" value="InterPro"/>
</dbReference>
<keyword evidence="4" id="KW-1185">Reference proteome</keyword>
<evidence type="ECO:0000313" key="4">
    <source>
        <dbReference type="Proteomes" id="UP000307440"/>
    </source>
</evidence>
<dbReference type="PANTHER" id="PTHR43037:SF4">
    <property type="entry name" value="PEPTIDASE S9 PROLYL OLIGOPEPTIDASE CATALYTIC DOMAIN-CONTAINING PROTEIN"/>
    <property type="match status" value="1"/>
</dbReference>
<dbReference type="Pfam" id="PF00326">
    <property type="entry name" value="Peptidase_S9"/>
    <property type="match status" value="1"/>
</dbReference>
<organism evidence="3 4">
    <name type="scientific">Coprinopsis marcescibilis</name>
    <name type="common">Agaric fungus</name>
    <name type="synonym">Psathyrella marcescibilis</name>
    <dbReference type="NCBI Taxonomy" id="230819"/>
    <lineage>
        <taxon>Eukaryota</taxon>
        <taxon>Fungi</taxon>
        <taxon>Dikarya</taxon>
        <taxon>Basidiomycota</taxon>
        <taxon>Agaricomycotina</taxon>
        <taxon>Agaricomycetes</taxon>
        <taxon>Agaricomycetidae</taxon>
        <taxon>Agaricales</taxon>
        <taxon>Agaricineae</taxon>
        <taxon>Psathyrellaceae</taxon>
        <taxon>Coprinopsis</taxon>
    </lineage>
</organism>
<dbReference type="GO" id="GO:0006508">
    <property type="term" value="P:proteolysis"/>
    <property type="evidence" value="ECO:0007669"/>
    <property type="project" value="InterPro"/>
</dbReference>
<dbReference type="SUPFAM" id="SSF53474">
    <property type="entry name" value="alpha/beta-Hydrolases"/>
    <property type="match status" value="1"/>
</dbReference>
<keyword evidence="1" id="KW-0732">Signal</keyword>
<protein>
    <recommendedName>
        <fullName evidence="2">Peptidase S9 prolyl oligopeptidase catalytic domain-containing protein</fullName>
    </recommendedName>
</protein>
<accession>A0A5C3KY18</accession>
<dbReference type="AlphaFoldDB" id="A0A5C3KY18"/>
<dbReference type="PANTHER" id="PTHR43037">
    <property type="entry name" value="UNNAMED PRODUCT-RELATED"/>
    <property type="match status" value="1"/>
</dbReference>
<feature type="domain" description="Peptidase S9 prolyl oligopeptidase catalytic" evidence="2">
    <location>
        <begin position="430"/>
        <end position="587"/>
    </location>
</feature>
<dbReference type="InterPro" id="IPR029058">
    <property type="entry name" value="AB_hydrolase_fold"/>
</dbReference>
<dbReference type="Gene3D" id="3.40.50.1820">
    <property type="entry name" value="alpha/beta hydrolase"/>
    <property type="match status" value="1"/>
</dbReference>
<sequence length="918" mass="100577">MQILMASAAAEKWKLELHNEWDVLGPFPVHAREQHYISPAFPLDLSKSVDFSELWPSYYADGGQVGWTKTTSNGSGQIRVSFPNVRWKYLRSFEGWASLQHHAVLHTTFKLTGKAKNSTASQLPNILADLVQGSYFTVIPVDFADQTVTPRWYAGNIYAMERGLPHVLELPPTNTGEYHLFISGDYEIRLFGDPDTQGSAYPEQIINLGITLDIQNQSHAYEPTLNVVPNFIDGYSFGNALGIGLRGLADWINVDGAAVADASDAAPSVSVSLLRGTRVGPGQTRVIPLFISQTLPFTGSHLKILLNVNSIAGAETVAISLPVKHLGQWSESSRAKIIGSFFFSRSTPSLFSALPPLDPSSGSTNGPPIVALHGAGVDIVEMDLWANAMPLNKRNWILMPAGRTSWVNPSTTHWAINIATQDVWESLTALSDILSRNAAWKDQSFPASTRVLLIGHSNGGQGAWHIASHYPDRVIAAVPAAGYIKSQAYVPLTHSRSARFVDPALRAILETSLTPDDNDLHLSNLVHKPILAVHGGADENVPSWHSRTLVNVLQDLSRELGTDIRSRLKEDPGKGHWYSSVLNNEEVVDFLDKNKDDDSSIPDAFTLTVSSPQETGSLYRFVILKLTVPGRLGKLTVTDYRTEHLRVSLANVDAFGILPADSPQRQITELHVDGTVLKLPDISGAAYPTYIRRKDLSWEICDSGSPQAPSAPPVRLQSVLTSSGPLTIVFSDKYDRDLAIRLAHDLQLYHRLDSDLISEEEAISRQASRSWGSGNIVVIGGVASKIVDLFLKEHRTPFRVEDGRMVFQHQSFPGRPRVLNRDSGSIFLHPHPSSYGGVMLFMAHSGLDSLERLGKLFPIRTGVAAPAWVIAGPSMDRLGASGLEGAGVWGCGDRRSNYWNFVPESSWFGEEAFIKGTI</sequence>
<evidence type="ECO:0000259" key="2">
    <source>
        <dbReference type="Pfam" id="PF00326"/>
    </source>
</evidence>
<name>A0A5C3KY18_COPMA</name>
<evidence type="ECO:0000256" key="1">
    <source>
        <dbReference type="ARBA" id="ARBA00022729"/>
    </source>
</evidence>
<dbReference type="InterPro" id="IPR001375">
    <property type="entry name" value="Peptidase_S9_cat"/>
</dbReference>
<evidence type="ECO:0000313" key="3">
    <source>
        <dbReference type="EMBL" id="TFK25060.1"/>
    </source>
</evidence>
<gene>
    <name evidence="3" type="ORF">FA15DRAFT_687246</name>
</gene>
<dbReference type="EMBL" id="ML210191">
    <property type="protein sequence ID" value="TFK25060.1"/>
    <property type="molecule type" value="Genomic_DNA"/>
</dbReference>
<dbReference type="OrthoDB" id="449091at2759"/>
<proteinExistence type="predicted"/>
<reference evidence="3 4" key="1">
    <citation type="journal article" date="2019" name="Nat. Ecol. Evol.">
        <title>Megaphylogeny resolves global patterns of mushroom evolution.</title>
        <authorList>
            <person name="Varga T."/>
            <person name="Krizsan K."/>
            <person name="Foldi C."/>
            <person name="Dima B."/>
            <person name="Sanchez-Garcia M."/>
            <person name="Sanchez-Ramirez S."/>
            <person name="Szollosi G.J."/>
            <person name="Szarkandi J.G."/>
            <person name="Papp V."/>
            <person name="Albert L."/>
            <person name="Andreopoulos W."/>
            <person name="Angelini C."/>
            <person name="Antonin V."/>
            <person name="Barry K.W."/>
            <person name="Bougher N.L."/>
            <person name="Buchanan P."/>
            <person name="Buyck B."/>
            <person name="Bense V."/>
            <person name="Catcheside P."/>
            <person name="Chovatia M."/>
            <person name="Cooper J."/>
            <person name="Damon W."/>
            <person name="Desjardin D."/>
            <person name="Finy P."/>
            <person name="Geml J."/>
            <person name="Haridas S."/>
            <person name="Hughes K."/>
            <person name="Justo A."/>
            <person name="Karasinski D."/>
            <person name="Kautmanova I."/>
            <person name="Kiss B."/>
            <person name="Kocsube S."/>
            <person name="Kotiranta H."/>
            <person name="LaButti K.M."/>
            <person name="Lechner B.E."/>
            <person name="Liimatainen K."/>
            <person name="Lipzen A."/>
            <person name="Lukacs Z."/>
            <person name="Mihaltcheva S."/>
            <person name="Morgado L.N."/>
            <person name="Niskanen T."/>
            <person name="Noordeloos M.E."/>
            <person name="Ohm R.A."/>
            <person name="Ortiz-Santana B."/>
            <person name="Ovrebo C."/>
            <person name="Racz N."/>
            <person name="Riley R."/>
            <person name="Savchenko A."/>
            <person name="Shiryaev A."/>
            <person name="Soop K."/>
            <person name="Spirin V."/>
            <person name="Szebenyi C."/>
            <person name="Tomsovsky M."/>
            <person name="Tulloss R.E."/>
            <person name="Uehling J."/>
            <person name="Grigoriev I.V."/>
            <person name="Vagvolgyi C."/>
            <person name="Papp T."/>
            <person name="Martin F.M."/>
            <person name="Miettinen O."/>
            <person name="Hibbett D.S."/>
            <person name="Nagy L.G."/>
        </authorList>
    </citation>
    <scope>NUCLEOTIDE SEQUENCE [LARGE SCALE GENOMIC DNA]</scope>
    <source>
        <strain evidence="3 4">CBS 121175</strain>
    </source>
</reference>